<dbReference type="Pfam" id="PF17827">
    <property type="entry name" value="PrmC_N"/>
    <property type="match status" value="1"/>
</dbReference>
<proteinExistence type="inferred from homology"/>
<comment type="caution">
    <text evidence="5">Lacks conserved residue(s) required for the propagation of feature annotation.</text>
</comment>
<keyword evidence="3 5" id="KW-0949">S-adenosyl-L-methionine</keyword>
<comment type="function">
    <text evidence="5">Methylates the class 1 translation termination release factors RF1/PrfA and RF2/PrfB on the glutamine residue of the universally conserved GGQ motif.</text>
</comment>
<dbReference type="HAMAP" id="MF_02126">
    <property type="entry name" value="RF_methyltr_PrmC"/>
    <property type="match status" value="1"/>
</dbReference>
<evidence type="ECO:0000259" key="6">
    <source>
        <dbReference type="Pfam" id="PF05175"/>
    </source>
</evidence>
<dbReference type="InterPro" id="IPR004556">
    <property type="entry name" value="HemK-like"/>
</dbReference>
<name>A0A518B7H0_9BACT</name>
<dbReference type="InterPro" id="IPR050320">
    <property type="entry name" value="N5-glutamine_MTase"/>
</dbReference>
<dbReference type="AlphaFoldDB" id="A0A518B7H0"/>
<organism evidence="8 9">
    <name type="scientific">Kolteria novifilia</name>
    <dbReference type="NCBI Taxonomy" id="2527975"/>
    <lineage>
        <taxon>Bacteria</taxon>
        <taxon>Pseudomonadati</taxon>
        <taxon>Planctomycetota</taxon>
        <taxon>Planctomycetia</taxon>
        <taxon>Kolteriales</taxon>
        <taxon>Kolteriaceae</taxon>
        <taxon>Kolteria</taxon>
    </lineage>
</organism>
<dbReference type="GO" id="GO:0003676">
    <property type="term" value="F:nucleic acid binding"/>
    <property type="evidence" value="ECO:0007669"/>
    <property type="project" value="InterPro"/>
</dbReference>
<dbReference type="EMBL" id="CP036279">
    <property type="protein sequence ID" value="QDU62911.1"/>
    <property type="molecule type" value="Genomic_DNA"/>
</dbReference>
<gene>
    <name evidence="5 8" type="primary">prmC</name>
    <name evidence="8" type="ORF">Pan216_37840</name>
</gene>
<comment type="similarity">
    <text evidence="5">Belongs to the protein N5-glutamine methyltransferase family. PrmC subfamily.</text>
</comment>
<comment type="catalytic activity">
    <reaction evidence="4 5">
        <text>L-glutaminyl-[peptide chain release factor] + S-adenosyl-L-methionine = N(5)-methyl-L-glutaminyl-[peptide chain release factor] + S-adenosyl-L-homocysteine + H(+)</text>
        <dbReference type="Rhea" id="RHEA:42896"/>
        <dbReference type="Rhea" id="RHEA-COMP:10271"/>
        <dbReference type="Rhea" id="RHEA-COMP:10272"/>
        <dbReference type="ChEBI" id="CHEBI:15378"/>
        <dbReference type="ChEBI" id="CHEBI:30011"/>
        <dbReference type="ChEBI" id="CHEBI:57856"/>
        <dbReference type="ChEBI" id="CHEBI:59789"/>
        <dbReference type="ChEBI" id="CHEBI:61891"/>
        <dbReference type="EC" id="2.1.1.297"/>
    </reaction>
</comment>
<dbReference type="RefSeq" id="WP_419192681.1">
    <property type="nucleotide sequence ID" value="NZ_CP036279.1"/>
</dbReference>
<reference evidence="8 9" key="1">
    <citation type="submission" date="2019-02" db="EMBL/GenBank/DDBJ databases">
        <title>Deep-cultivation of Planctomycetes and their phenomic and genomic characterization uncovers novel biology.</title>
        <authorList>
            <person name="Wiegand S."/>
            <person name="Jogler M."/>
            <person name="Boedeker C."/>
            <person name="Pinto D."/>
            <person name="Vollmers J."/>
            <person name="Rivas-Marin E."/>
            <person name="Kohn T."/>
            <person name="Peeters S.H."/>
            <person name="Heuer A."/>
            <person name="Rast P."/>
            <person name="Oberbeckmann S."/>
            <person name="Bunk B."/>
            <person name="Jeske O."/>
            <person name="Meyerdierks A."/>
            <person name="Storesund J.E."/>
            <person name="Kallscheuer N."/>
            <person name="Luecker S."/>
            <person name="Lage O.M."/>
            <person name="Pohl T."/>
            <person name="Merkel B.J."/>
            <person name="Hornburger P."/>
            <person name="Mueller R.-W."/>
            <person name="Bruemmer F."/>
            <person name="Labrenz M."/>
            <person name="Spormann A.M."/>
            <person name="Op den Camp H."/>
            <person name="Overmann J."/>
            <person name="Amann R."/>
            <person name="Jetten M.S.M."/>
            <person name="Mascher T."/>
            <person name="Medema M.H."/>
            <person name="Devos D.P."/>
            <person name="Kaster A.-K."/>
            <person name="Ovreas L."/>
            <person name="Rohde M."/>
            <person name="Galperin M.Y."/>
            <person name="Jogler C."/>
        </authorList>
    </citation>
    <scope>NUCLEOTIDE SEQUENCE [LARGE SCALE GENOMIC DNA]</scope>
    <source>
        <strain evidence="8 9">Pan216</strain>
    </source>
</reference>
<dbReference type="Pfam" id="PF05175">
    <property type="entry name" value="MTS"/>
    <property type="match status" value="1"/>
</dbReference>
<evidence type="ECO:0000256" key="2">
    <source>
        <dbReference type="ARBA" id="ARBA00022679"/>
    </source>
</evidence>
<dbReference type="InterPro" id="IPR040758">
    <property type="entry name" value="PrmC_N"/>
</dbReference>
<evidence type="ECO:0000313" key="9">
    <source>
        <dbReference type="Proteomes" id="UP000317093"/>
    </source>
</evidence>
<dbReference type="InterPro" id="IPR002052">
    <property type="entry name" value="DNA_methylase_N6_adenine_CS"/>
</dbReference>
<keyword evidence="1 5" id="KW-0489">Methyltransferase</keyword>
<feature type="domain" description="Release factor glutamine methyltransferase N-terminal" evidence="7">
    <location>
        <begin position="16"/>
        <end position="85"/>
    </location>
</feature>
<dbReference type="SUPFAM" id="SSF53335">
    <property type="entry name" value="S-adenosyl-L-methionine-dependent methyltransferases"/>
    <property type="match status" value="1"/>
</dbReference>
<sequence length="298" mass="33144">MEESPGREDVWTIGRLLGWTTSYFQQKGFESPRLDAECLLSHVLDCPRISLYTLFAEEVNEHDRGRFRELVRRRAERCPTAYLTGVKEFFSLSFVVNEHVLIPRPATEYLVIEALAFAAKRPVSRFLDLGTGSGVLAITLARELGEARGWAVDLSSEALAVARGNAERLEVAERVTFVESDLLAALDPNDRFDLIVSNPPYVSDAEWERLEEGVRRFEPELALKGGPDGLRVIERIMTCAPSWLHASGRLMLEVGAGQDQAVVRLATSIDGLSHVATVKDHEGHSRVIVLECTRASVT</sequence>
<evidence type="ECO:0000313" key="8">
    <source>
        <dbReference type="EMBL" id="QDU62911.1"/>
    </source>
</evidence>
<dbReference type="NCBIfam" id="TIGR00536">
    <property type="entry name" value="hemK_fam"/>
    <property type="match status" value="1"/>
</dbReference>
<dbReference type="Gene3D" id="1.10.8.10">
    <property type="entry name" value="DNA helicase RuvA subunit, C-terminal domain"/>
    <property type="match status" value="1"/>
</dbReference>
<dbReference type="InterPro" id="IPR019874">
    <property type="entry name" value="RF_methyltr_PrmC"/>
</dbReference>
<evidence type="ECO:0000256" key="1">
    <source>
        <dbReference type="ARBA" id="ARBA00022603"/>
    </source>
</evidence>
<dbReference type="InterPro" id="IPR029063">
    <property type="entry name" value="SAM-dependent_MTases_sf"/>
</dbReference>
<dbReference type="GO" id="GO:0032259">
    <property type="term" value="P:methylation"/>
    <property type="evidence" value="ECO:0007669"/>
    <property type="project" value="UniProtKB-KW"/>
</dbReference>
<evidence type="ECO:0000256" key="3">
    <source>
        <dbReference type="ARBA" id="ARBA00022691"/>
    </source>
</evidence>
<dbReference type="Gene3D" id="3.40.50.150">
    <property type="entry name" value="Vaccinia Virus protein VP39"/>
    <property type="match status" value="1"/>
</dbReference>
<dbReference type="PANTHER" id="PTHR18895:SF74">
    <property type="entry name" value="MTRF1L RELEASE FACTOR GLUTAMINE METHYLTRANSFERASE"/>
    <property type="match status" value="1"/>
</dbReference>
<dbReference type="GO" id="GO:0102559">
    <property type="term" value="F:peptide chain release factor N(5)-glutamine methyltransferase activity"/>
    <property type="evidence" value="ECO:0007669"/>
    <property type="project" value="UniProtKB-EC"/>
</dbReference>
<accession>A0A518B7H0</accession>
<feature type="binding site" evidence="5">
    <location>
        <position position="153"/>
    </location>
    <ligand>
        <name>S-adenosyl-L-methionine</name>
        <dbReference type="ChEBI" id="CHEBI:59789"/>
    </ligand>
</feature>
<keyword evidence="9" id="KW-1185">Reference proteome</keyword>
<evidence type="ECO:0000256" key="4">
    <source>
        <dbReference type="ARBA" id="ARBA00048391"/>
    </source>
</evidence>
<dbReference type="NCBIfam" id="TIGR03534">
    <property type="entry name" value="RF_mod_PrmC"/>
    <property type="match status" value="1"/>
</dbReference>
<evidence type="ECO:0000256" key="5">
    <source>
        <dbReference type="HAMAP-Rule" id="MF_02126"/>
    </source>
</evidence>
<feature type="domain" description="Methyltransferase small" evidence="6">
    <location>
        <begin position="122"/>
        <end position="206"/>
    </location>
</feature>
<dbReference type="EC" id="2.1.1.297" evidence="5"/>
<feature type="binding site" evidence="5">
    <location>
        <begin position="130"/>
        <end position="134"/>
    </location>
    <ligand>
        <name>S-adenosyl-L-methionine</name>
        <dbReference type="ChEBI" id="CHEBI:59789"/>
    </ligand>
</feature>
<feature type="binding site" evidence="5">
    <location>
        <position position="198"/>
    </location>
    <ligand>
        <name>S-adenosyl-L-methionine</name>
        <dbReference type="ChEBI" id="CHEBI:59789"/>
    </ligand>
</feature>
<dbReference type="PROSITE" id="PS00092">
    <property type="entry name" value="N6_MTASE"/>
    <property type="match status" value="1"/>
</dbReference>
<evidence type="ECO:0000259" key="7">
    <source>
        <dbReference type="Pfam" id="PF17827"/>
    </source>
</evidence>
<dbReference type="Proteomes" id="UP000317093">
    <property type="component" value="Chromosome"/>
</dbReference>
<feature type="binding site" evidence="5">
    <location>
        <begin position="198"/>
        <end position="201"/>
    </location>
    <ligand>
        <name>substrate</name>
    </ligand>
</feature>
<keyword evidence="2 5" id="KW-0808">Transferase</keyword>
<dbReference type="KEGG" id="knv:Pan216_37840"/>
<dbReference type="CDD" id="cd02440">
    <property type="entry name" value="AdoMet_MTases"/>
    <property type="match status" value="1"/>
</dbReference>
<dbReference type="PANTHER" id="PTHR18895">
    <property type="entry name" value="HEMK METHYLTRANSFERASE"/>
    <property type="match status" value="1"/>
</dbReference>
<dbReference type="InterPro" id="IPR007848">
    <property type="entry name" value="Small_mtfrase_dom"/>
</dbReference>
<protein>
    <recommendedName>
        <fullName evidence="5">Release factor glutamine methyltransferase</fullName>
        <shortName evidence="5">RF MTase</shortName>
        <ecNumber evidence="5">2.1.1.297</ecNumber>
    </recommendedName>
    <alternativeName>
        <fullName evidence="5">N5-glutamine methyltransferase PrmC</fullName>
    </alternativeName>
    <alternativeName>
        <fullName evidence="5">Protein-(glutamine-N5) MTase PrmC</fullName>
    </alternativeName>
    <alternativeName>
        <fullName evidence="5">Protein-glutamine N-methyltransferase PrmC</fullName>
    </alternativeName>
</protein>